<keyword evidence="4" id="KW-0812">Transmembrane</keyword>
<proteinExistence type="predicted"/>
<dbReference type="Gene3D" id="2.30.42.10">
    <property type="match status" value="1"/>
</dbReference>
<organism evidence="6 7">
    <name type="scientific">Aureliella helgolandensis</name>
    <dbReference type="NCBI Taxonomy" id="2527968"/>
    <lineage>
        <taxon>Bacteria</taxon>
        <taxon>Pseudomonadati</taxon>
        <taxon>Planctomycetota</taxon>
        <taxon>Planctomycetia</taxon>
        <taxon>Pirellulales</taxon>
        <taxon>Pirellulaceae</taxon>
        <taxon>Aureliella</taxon>
    </lineage>
</organism>
<dbReference type="InterPro" id="IPR009003">
    <property type="entry name" value="Peptidase_S1_PA"/>
</dbReference>
<dbReference type="SUPFAM" id="SSF50494">
    <property type="entry name" value="Trypsin-like serine proteases"/>
    <property type="match status" value="1"/>
</dbReference>
<keyword evidence="7" id="KW-1185">Reference proteome</keyword>
<dbReference type="GO" id="GO:0004252">
    <property type="term" value="F:serine-type endopeptidase activity"/>
    <property type="evidence" value="ECO:0007669"/>
    <property type="project" value="InterPro"/>
</dbReference>
<protein>
    <submittedName>
        <fullName evidence="6">Serine protease HtrA</fullName>
    </submittedName>
</protein>
<reference evidence="6 7" key="1">
    <citation type="submission" date="2019-02" db="EMBL/GenBank/DDBJ databases">
        <title>Deep-cultivation of Planctomycetes and their phenomic and genomic characterization uncovers novel biology.</title>
        <authorList>
            <person name="Wiegand S."/>
            <person name="Jogler M."/>
            <person name="Boedeker C."/>
            <person name="Pinto D."/>
            <person name="Vollmers J."/>
            <person name="Rivas-Marin E."/>
            <person name="Kohn T."/>
            <person name="Peeters S.H."/>
            <person name="Heuer A."/>
            <person name="Rast P."/>
            <person name="Oberbeckmann S."/>
            <person name="Bunk B."/>
            <person name="Jeske O."/>
            <person name="Meyerdierks A."/>
            <person name="Storesund J.E."/>
            <person name="Kallscheuer N."/>
            <person name="Luecker S."/>
            <person name="Lage O.M."/>
            <person name="Pohl T."/>
            <person name="Merkel B.J."/>
            <person name="Hornburger P."/>
            <person name="Mueller R.-W."/>
            <person name="Bruemmer F."/>
            <person name="Labrenz M."/>
            <person name="Spormann A.M."/>
            <person name="Op den Camp H."/>
            <person name="Overmann J."/>
            <person name="Amann R."/>
            <person name="Jetten M.S.M."/>
            <person name="Mascher T."/>
            <person name="Medema M.H."/>
            <person name="Devos D.P."/>
            <person name="Kaster A.-K."/>
            <person name="Ovreas L."/>
            <person name="Rohde M."/>
            <person name="Galperin M.Y."/>
            <person name="Jogler C."/>
        </authorList>
    </citation>
    <scope>NUCLEOTIDE SEQUENCE [LARGE SCALE GENOMIC DNA]</scope>
    <source>
        <strain evidence="6 7">Q31a</strain>
    </source>
</reference>
<feature type="region of interest" description="Disordered" evidence="3">
    <location>
        <begin position="1"/>
        <end position="107"/>
    </location>
</feature>
<dbReference type="PRINTS" id="PR00834">
    <property type="entry name" value="PROTEASES2C"/>
</dbReference>
<dbReference type="AlphaFoldDB" id="A0A518GFB5"/>
<dbReference type="Gene3D" id="2.40.10.120">
    <property type="match status" value="1"/>
</dbReference>
<feature type="compositionally biased region" description="Pro residues" evidence="3">
    <location>
        <begin position="36"/>
        <end position="46"/>
    </location>
</feature>
<feature type="compositionally biased region" description="Basic and acidic residues" evidence="3">
    <location>
        <begin position="78"/>
        <end position="92"/>
    </location>
</feature>
<dbReference type="Pfam" id="PF13180">
    <property type="entry name" value="PDZ_2"/>
    <property type="match status" value="1"/>
</dbReference>
<keyword evidence="1 6" id="KW-0645">Protease</keyword>
<dbReference type="PANTHER" id="PTHR43343:SF3">
    <property type="entry name" value="PROTEASE DO-LIKE 8, CHLOROPLASTIC"/>
    <property type="match status" value="1"/>
</dbReference>
<evidence type="ECO:0000313" key="6">
    <source>
        <dbReference type="EMBL" id="QDV27257.1"/>
    </source>
</evidence>
<accession>A0A518GFB5</accession>
<dbReference type="SUPFAM" id="SSF50156">
    <property type="entry name" value="PDZ domain-like"/>
    <property type="match status" value="1"/>
</dbReference>
<dbReference type="Pfam" id="PF13365">
    <property type="entry name" value="Trypsin_2"/>
    <property type="match status" value="1"/>
</dbReference>
<feature type="compositionally biased region" description="Basic and acidic residues" evidence="3">
    <location>
        <begin position="14"/>
        <end position="27"/>
    </location>
</feature>
<dbReference type="GO" id="GO:0006508">
    <property type="term" value="P:proteolysis"/>
    <property type="evidence" value="ECO:0007669"/>
    <property type="project" value="UniProtKB-KW"/>
</dbReference>
<dbReference type="KEGG" id="ahel:Q31a_56450"/>
<dbReference type="EMBL" id="CP036298">
    <property type="protein sequence ID" value="QDV27257.1"/>
    <property type="molecule type" value="Genomic_DNA"/>
</dbReference>
<dbReference type="RefSeq" id="WP_197355701.1">
    <property type="nucleotide sequence ID" value="NZ_CP036298.1"/>
</dbReference>
<keyword evidence="4" id="KW-1133">Transmembrane helix</keyword>
<name>A0A518GFB5_9BACT</name>
<evidence type="ECO:0000256" key="3">
    <source>
        <dbReference type="SAM" id="MobiDB-lite"/>
    </source>
</evidence>
<dbReference type="InterPro" id="IPR036034">
    <property type="entry name" value="PDZ_sf"/>
</dbReference>
<evidence type="ECO:0000259" key="5">
    <source>
        <dbReference type="Pfam" id="PF13180"/>
    </source>
</evidence>
<sequence length="499" mass="53572">MNAPGSPDASDVLGESRDQAEQEEAKFVELCLQFAEPPPPGEPLSPPHRAADALTSGEPPQAVSSAPLIAPPAPEPRIYTRAELDNRAEPGERPQAGDAETPPRSATPMHLAASTFLSLVMVLALLLLARLMVPSLVENIRYGWYRGQLRAEYELSNQRLRSISINSLSDVSQLVSQRVGPSVVHINLLREEESLSQLEKLLLPNMPPNSLLEGQGSGFVIDQQGHILTNYHVIESSGKIEVTLSDGRRVQARVIGVDPTTDLAVLKINASGLMATEWGDSDTVSIGTPVWAVGSPFGLQQTVTFGIISGKHRVDFRETREAQAIPAGNVYGDLMQSDVALNPGNSGGPLVDSLGQVVGVNAAILGDRFQGISFSIPCNVARRVAQQLIEKGEVARGWLGISMGELADSERYDQDGNIQPGVRVEGFPVHEPSPARDAGLQVGDILVHFEDKPIHSSSELMRLIGETEVGTPAVVGFLRNAQLSEVKIILGKREIGLPK</sequence>
<dbReference type="InterPro" id="IPR001478">
    <property type="entry name" value="PDZ"/>
</dbReference>
<dbReference type="PANTHER" id="PTHR43343">
    <property type="entry name" value="PEPTIDASE S12"/>
    <property type="match status" value="1"/>
</dbReference>
<evidence type="ECO:0000313" key="7">
    <source>
        <dbReference type="Proteomes" id="UP000318017"/>
    </source>
</evidence>
<feature type="domain" description="PDZ" evidence="5">
    <location>
        <begin position="399"/>
        <end position="489"/>
    </location>
</feature>
<keyword evidence="2" id="KW-0378">Hydrolase</keyword>
<feature type="transmembrane region" description="Helical" evidence="4">
    <location>
        <begin position="111"/>
        <end position="133"/>
    </location>
</feature>
<keyword evidence="4" id="KW-0472">Membrane</keyword>
<gene>
    <name evidence="6" type="primary">htrA_5</name>
    <name evidence="6" type="ORF">Q31a_56450</name>
</gene>
<dbReference type="InterPro" id="IPR051201">
    <property type="entry name" value="Chloro_Bact_Ser_Proteases"/>
</dbReference>
<evidence type="ECO:0000256" key="2">
    <source>
        <dbReference type="ARBA" id="ARBA00022801"/>
    </source>
</evidence>
<dbReference type="InterPro" id="IPR001940">
    <property type="entry name" value="Peptidase_S1C"/>
</dbReference>
<dbReference type="Proteomes" id="UP000318017">
    <property type="component" value="Chromosome"/>
</dbReference>
<evidence type="ECO:0000256" key="4">
    <source>
        <dbReference type="SAM" id="Phobius"/>
    </source>
</evidence>
<evidence type="ECO:0000256" key="1">
    <source>
        <dbReference type="ARBA" id="ARBA00022670"/>
    </source>
</evidence>